<dbReference type="InterPro" id="IPR027417">
    <property type="entry name" value="P-loop_NTPase"/>
</dbReference>
<evidence type="ECO:0000256" key="1">
    <source>
        <dbReference type="ARBA" id="ARBA00004141"/>
    </source>
</evidence>
<sequence length="1946" mass="208637">MGHASDVLVAVVAFLGVVVGGSQNVSKQCPHANITAPRCGNNSTLFAYLNKSKHNKDVSLDNCATCVCAEEEDNQFKHLNRAERGESSGYERSWGRCCSGWNGTRCDICEDLAACPTLVDGGNVTTPIKCTSGEVWPEHEELLMGKKYSCTPCGYDSDNSYCSYTDVPGASLDVVAYEGWAEIAMRVGRYISGGSHWGEHFYHQNFYEYAAMFAGTLESCAFSRQTCAWDSDLECITLSCGETNIGCPPGNLPNCPGYTYDPCTHKYVCEGECVSRTRFGDCCVESDSDDDPVLQGHRYHITQPFCCNEGDDDSCEATEVFWNYVSTTFSCEIDYASGMPAGARRCYLNQEHTGYSTGFPYTCHVGNCIYNSSAVISVDDDQGAEAQARVATQLVALAALAIALGVGVLSSFAASQLRRRANKIKSASDGFEFFKSDASPYSSLLLPEQQQQPQQQQQREDGGGDDEEDPLGLPEGSSDASADRLPPPECPGQSLNWRNVRVRCGRFDALRGGVSGSAARGAVTAILGPSGAGKSSLLRALGGRLATDSVARGDVFLCGEALDAGRRRSTMAFVPQDDAALPAALTVKEHLLFHATLRRFELCRTRLSSAPRGRARSYRRTDAEDAVRAVVSALDLGDCACRVIGQRADDDDGADAGERGISGGEARRVSVAAELLGEPSVVLLDEPTSRLDARAALSLAVSLRRVARGGALSSGTAASAGRRSVVVYPVVLASMHQPRAEIFYEALDSILLLARGRVAWAGNVDQATELAATRTESTRDNAPGSEEPPWPVAPNPADVLMDAVDEAVSTLGARRAGNAAEDDDEAIKFRKAVATALQLVARREPEEEEEVARPESSLEATWAPAPVGTQLLVLVERQLIRAARAPSLLLLHVGGSLAAALCLGSIDNDPPLDLGGAQRRVEAIFFSLFFLALLALTALSAFRDDAVVANYERAALGGLYGPLAHFASVVLVDSVALRVLPALVLASIAYPLGGFRRRCAGLCALRFAASLALTSVASGFAALALGSCVASATAANAIGALGVLAMALFGGVAVDVNSGDSNSDVEGASVAHRLSRFVVHFAARCDALYYAFRAAVVGEFAGAKDGVGHPVEYVIDAHKCDSAFHPIPVDVDAILVTLDLPTKPSKADEALLWLALVASVWLVVAALAHWTCSGPRFAADARSDDDDDDDDEDNNRGWRWWCLRDSLPSSRRRRRTPTTSPPATRCCGCILAPGLVEIPAAAAGRNETRTTNLLLPPETTTTSLSEPLLVLEQQQQQQQQQPAVRFALDANDDGDSDDDARDLLHGASSGSQQTTLRSPEVSCGRVTLRVVEWRATAKASVRAVVKVLDDCAFSAAPATVTALLGPSGAGKSSLLDVLAGRRTTGKLAPESVVSIDGVATSARDRRRLSRYVPQDDVLPPRLTAAEHLAFHGRLRLPRSWSDARKVRAAMREARRLGLSRSNDFDATKVLLSRASGGQRRRISLATELVAKTRLFFCDEPTTGLDAATALLACRRLRRVSRRGVTVVAVLHQPRPEIFFDLDVVALVVGGKVAFVGSPNSAARTYLGEPSRLASINPADAMLDAVATRSRKKPRYDGNRMMIRRQRRPPEEEHPEAEEDEKDGDDRRPRVVPRIWGASSSRRWSSQTARLVLWQEAPSSWDMFRLLADREARAVSRDCAALVVHFLPAIAIGALLGIVYEDIPSKDDTAAGIMDRYGLAFILSTTVGLLALSAAPRSRRAARLFGRERDALRDFAFPSFAASAYVGDAIPLRLAPPTILAFIAARLSRCCQTRLHLLGFVAAVVQLHYALAAVGRAVGAVAPRDGVSSGCSALVLLFSLLLCGFFVSPNDLPNPPWKQIATLFPASYAYEALNAHMFADVDELFIVSKVGGNDVSVGPFNGQTILNCFGLDGARQALAKHLVLAIFGAAADLLTFFAFKLFARERR</sequence>
<dbReference type="PROSITE" id="PS00211">
    <property type="entry name" value="ABC_TRANSPORTER_1"/>
    <property type="match status" value="1"/>
</dbReference>
<accession>A0AAD7UB86</accession>
<feature type="domain" description="ABC transporter" evidence="11">
    <location>
        <begin position="495"/>
        <end position="780"/>
    </location>
</feature>
<feature type="transmembrane region" description="Helical" evidence="9">
    <location>
        <begin position="1825"/>
        <end position="1846"/>
    </location>
</feature>
<evidence type="ECO:0000256" key="8">
    <source>
        <dbReference type="SAM" id="MobiDB-lite"/>
    </source>
</evidence>
<feature type="region of interest" description="Disordered" evidence="8">
    <location>
        <begin position="1289"/>
        <end position="1318"/>
    </location>
</feature>
<feature type="domain" description="ABC transporter" evidence="11">
    <location>
        <begin position="1328"/>
        <end position="1574"/>
    </location>
</feature>
<keyword evidence="6 9" id="KW-1133">Transmembrane helix</keyword>
<evidence type="ECO:0000256" key="7">
    <source>
        <dbReference type="ARBA" id="ARBA00023136"/>
    </source>
</evidence>
<dbReference type="GO" id="GO:0016020">
    <property type="term" value="C:membrane"/>
    <property type="evidence" value="ECO:0007669"/>
    <property type="project" value="UniProtKB-SubCell"/>
</dbReference>
<evidence type="ECO:0000256" key="9">
    <source>
        <dbReference type="SAM" id="Phobius"/>
    </source>
</evidence>
<dbReference type="InterPro" id="IPR003439">
    <property type="entry name" value="ABC_transporter-like_ATP-bd"/>
</dbReference>
<dbReference type="SUPFAM" id="SSF52540">
    <property type="entry name" value="P-loop containing nucleoside triphosphate hydrolases"/>
    <property type="match status" value="2"/>
</dbReference>
<dbReference type="InterPro" id="IPR013525">
    <property type="entry name" value="ABC2_TM"/>
</dbReference>
<evidence type="ECO:0000256" key="2">
    <source>
        <dbReference type="ARBA" id="ARBA00022448"/>
    </source>
</evidence>
<dbReference type="GO" id="GO:0005524">
    <property type="term" value="F:ATP binding"/>
    <property type="evidence" value="ECO:0007669"/>
    <property type="project" value="UniProtKB-KW"/>
</dbReference>
<comment type="subcellular location">
    <subcellularLocation>
        <location evidence="1">Membrane</location>
        <topology evidence="1">Multi-pass membrane protein</topology>
    </subcellularLocation>
</comment>
<feature type="compositionally biased region" description="Acidic residues" evidence="8">
    <location>
        <begin position="1612"/>
        <end position="1622"/>
    </location>
</feature>
<evidence type="ECO:0000259" key="11">
    <source>
        <dbReference type="PROSITE" id="PS50893"/>
    </source>
</evidence>
<organism evidence="12 13">
    <name type="scientific">Chrysophaeum taylorii</name>
    <dbReference type="NCBI Taxonomy" id="2483200"/>
    <lineage>
        <taxon>Eukaryota</taxon>
        <taxon>Sar</taxon>
        <taxon>Stramenopiles</taxon>
        <taxon>Ochrophyta</taxon>
        <taxon>Pelagophyceae</taxon>
        <taxon>Pelagomonadales</taxon>
        <taxon>Pelagomonadaceae</taxon>
        <taxon>Chrysophaeum</taxon>
    </lineage>
</organism>
<evidence type="ECO:0000256" key="4">
    <source>
        <dbReference type="ARBA" id="ARBA00022741"/>
    </source>
</evidence>
<reference evidence="12" key="1">
    <citation type="submission" date="2023-01" db="EMBL/GenBank/DDBJ databases">
        <title>Metagenome sequencing of chrysophaentin producing Chrysophaeum taylorii.</title>
        <authorList>
            <person name="Davison J."/>
            <person name="Bewley C."/>
        </authorList>
    </citation>
    <scope>NUCLEOTIDE SEQUENCE</scope>
    <source>
        <strain evidence="12">NIES-1699</strain>
    </source>
</reference>
<feature type="signal peptide" evidence="10">
    <location>
        <begin position="1"/>
        <end position="20"/>
    </location>
</feature>
<feature type="chain" id="PRO_5042044808" description="ABC transporter domain-containing protein" evidence="10">
    <location>
        <begin position="21"/>
        <end position="1946"/>
    </location>
</feature>
<feature type="compositionally biased region" description="Low complexity" evidence="8">
    <location>
        <begin position="446"/>
        <end position="457"/>
    </location>
</feature>
<evidence type="ECO:0000256" key="3">
    <source>
        <dbReference type="ARBA" id="ARBA00022692"/>
    </source>
</evidence>
<feature type="transmembrane region" description="Helical" evidence="9">
    <location>
        <begin position="394"/>
        <end position="415"/>
    </location>
</feature>
<keyword evidence="7 9" id="KW-0472">Membrane</keyword>
<feature type="transmembrane region" description="Helical" evidence="9">
    <location>
        <begin position="963"/>
        <end position="992"/>
    </location>
</feature>
<feature type="transmembrane region" description="Helical" evidence="9">
    <location>
        <begin position="1715"/>
        <end position="1734"/>
    </location>
</feature>
<proteinExistence type="predicted"/>
<gene>
    <name evidence="12" type="ORF">CTAYLR_006116</name>
</gene>
<keyword evidence="2" id="KW-0813">Transport</keyword>
<evidence type="ECO:0000313" key="13">
    <source>
        <dbReference type="Proteomes" id="UP001230188"/>
    </source>
</evidence>
<name>A0AAD7UB86_9STRA</name>
<feature type="compositionally biased region" description="Polar residues" evidence="8">
    <location>
        <begin position="1308"/>
        <end position="1317"/>
    </location>
</feature>
<keyword evidence="10" id="KW-0732">Signal</keyword>
<comment type="caution">
    <text evidence="12">The sequence shown here is derived from an EMBL/GenBank/DDBJ whole genome shotgun (WGS) entry which is preliminary data.</text>
</comment>
<dbReference type="InterPro" id="IPR050352">
    <property type="entry name" value="ABCG_transporters"/>
</dbReference>
<keyword evidence="13" id="KW-1185">Reference proteome</keyword>
<feature type="transmembrane region" description="Helical" evidence="9">
    <location>
        <begin position="921"/>
        <end position="942"/>
    </location>
</feature>
<dbReference type="EMBL" id="JAQMWT010000479">
    <property type="protein sequence ID" value="KAJ8600787.1"/>
    <property type="molecule type" value="Genomic_DNA"/>
</dbReference>
<feature type="compositionally biased region" description="Acidic residues" evidence="8">
    <location>
        <begin position="1290"/>
        <end position="1300"/>
    </location>
</feature>
<feature type="region of interest" description="Disordered" evidence="8">
    <location>
        <begin position="446"/>
        <end position="493"/>
    </location>
</feature>
<feature type="transmembrane region" description="Helical" evidence="9">
    <location>
        <begin position="1921"/>
        <end position="1942"/>
    </location>
</feature>
<dbReference type="InterPro" id="IPR003593">
    <property type="entry name" value="AAA+_ATPase"/>
</dbReference>
<dbReference type="Gene3D" id="3.40.50.300">
    <property type="entry name" value="P-loop containing nucleotide triphosphate hydrolases"/>
    <property type="match status" value="2"/>
</dbReference>
<feature type="region of interest" description="Disordered" evidence="8">
    <location>
        <begin position="1586"/>
        <end position="1630"/>
    </location>
</feature>
<feature type="transmembrane region" description="Helical" evidence="9">
    <location>
        <begin position="887"/>
        <end position="906"/>
    </location>
</feature>
<dbReference type="Proteomes" id="UP001230188">
    <property type="component" value="Unassembled WGS sequence"/>
</dbReference>
<dbReference type="Pfam" id="PF01061">
    <property type="entry name" value="ABC2_membrane"/>
    <property type="match status" value="2"/>
</dbReference>
<keyword evidence="3 9" id="KW-0812">Transmembrane</keyword>
<dbReference type="SMART" id="SM00382">
    <property type="entry name" value="AAA"/>
    <property type="match status" value="2"/>
</dbReference>
<dbReference type="PANTHER" id="PTHR48041:SF2">
    <property type="entry name" value="ATP-DEPENDENT PERMEASE-RELATED"/>
    <property type="match status" value="1"/>
</dbReference>
<dbReference type="GO" id="GO:0016887">
    <property type="term" value="F:ATP hydrolysis activity"/>
    <property type="evidence" value="ECO:0007669"/>
    <property type="project" value="InterPro"/>
</dbReference>
<feature type="transmembrane region" description="Helical" evidence="9">
    <location>
        <begin position="1004"/>
        <end position="1025"/>
    </location>
</feature>
<feature type="transmembrane region" description="Helical" evidence="9">
    <location>
        <begin position="1794"/>
        <end position="1813"/>
    </location>
</feature>
<feature type="transmembrane region" description="Helical" evidence="9">
    <location>
        <begin position="1037"/>
        <end position="1054"/>
    </location>
</feature>
<protein>
    <recommendedName>
        <fullName evidence="11">ABC transporter domain-containing protein</fullName>
    </recommendedName>
</protein>
<feature type="region of interest" description="Disordered" evidence="8">
    <location>
        <begin position="772"/>
        <end position="794"/>
    </location>
</feature>
<evidence type="ECO:0000313" key="12">
    <source>
        <dbReference type="EMBL" id="KAJ8600787.1"/>
    </source>
</evidence>
<evidence type="ECO:0000256" key="6">
    <source>
        <dbReference type="ARBA" id="ARBA00022989"/>
    </source>
</evidence>
<feature type="transmembrane region" description="Helical" evidence="9">
    <location>
        <begin position="1150"/>
        <end position="1172"/>
    </location>
</feature>
<dbReference type="GO" id="GO:0140359">
    <property type="term" value="F:ABC-type transporter activity"/>
    <property type="evidence" value="ECO:0007669"/>
    <property type="project" value="InterPro"/>
</dbReference>
<keyword evidence="5" id="KW-0067">ATP-binding</keyword>
<feature type="transmembrane region" description="Helical" evidence="9">
    <location>
        <begin position="1754"/>
        <end position="1774"/>
    </location>
</feature>
<evidence type="ECO:0000256" key="10">
    <source>
        <dbReference type="SAM" id="SignalP"/>
    </source>
</evidence>
<dbReference type="PROSITE" id="PS50893">
    <property type="entry name" value="ABC_TRANSPORTER_2"/>
    <property type="match status" value="2"/>
</dbReference>
<dbReference type="InterPro" id="IPR017871">
    <property type="entry name" value="ABC_transporter-like_CS"/>
</dbReference>
<dbReference type="PANTHER" id="PTHR48041">
    <property type="entry name" value="ABC TRANSPORTER G FAMILY MEMBER 28"/>
    <property type="match status" value="1"/>
</dbReference>
<evidence type="ECO:0000256" key="5">
    <source>
        <dbReference type="ARBA" id="ARBA00022840"/>
    </source>
</evidence>
<keyword evidence="4" id="KW-0547">Nucleotide-binding</keyword>
<dbReference type="Pfam" id="PF00005">
    <property type="entry name" value="ABC_tran"/>
    <property type="match status" value="2"/>
</dbReference>
<feature type="transmembrane region" description="Helical" evidence="9">
    <location>
        <begin position="1678"/>
        <end position="1699"/>
    </location>
</feature>